<keyword evidence="3" id="KW-1185">Reference proteome</keyword>
<dbReference type="GeneID" id="19302970"/>
<dbReference type="EMBL" id="KB469358">
    <property type="protein sequence ID" value="EPQ50108.1"/>
    <property type="molecule type" value="Genomic_DNA"/>
</dbReference>
<dbReference type="HOGENOM" id="CLU_976775_0_0_1"/>
<reference evidence="2 3" key="1">
    <citation type="journal article" date="2012" name="Science">
        <title>The Paleozoic origin of enzymatic lignin decomposition reconstructed from 31 fungal genomes.</title>
        <authorList>
            <person name="Floudas D."/>
            <person name="Binder M."/>
            <person name="Riley R."/>
            <person name="Barry K."/>
            <person name="Blanchette R.A."/>
            <person name="Henrissat B."/>
            <person name="Martinez A.T."/>
            <person name="Otillar R."/>
            <person name="Spatafora J.W."/>
            <person name="Yadav J.S."/>
            <person name="Aerts A."/>
            <person name="Benoit I."/>
            <person name="Boyd A."/>
            <person name="Carlson A."/>
            <person name="Copeland A."/>
            <person name="Coutinho P.M."/>
            <person name="de Vries R.P."/>
            <person name="Ferreira P."/>
            <person name="Findley K."/>
            <person name="Foster B."/>
            <person name="Gaskell J."/>
            <person name="Glotzer D."/>
            <person name="Gorecki P."/>
            <person name="Heitman J."/>
            <person name="Hesse C."/>
            <person name="Hori C."/>
            <person name="Igarashi K."/>
            <person name="Jurgens J.A."/>
            <person name="Kallen N."/>
            <person name="Kersten P."/>
            <person name="Kohler A."/>
            <person name="Kuees U."/>
            <person name="Kumar T.K.A."/>
            <person name="Kuo A."/>
            <person name="LaButti K."/>
            <person name="Larrondo L.F."/>
            <person name="Lindquist E."/>
            <person name="Ling A."/>
            <person name="Lombard V."/>
            <person name="Lucas S."/>
            <person name="Lundell T."/>
            <person name="Martin R."/>
            <person name="McLaughlin D.J."/>
            <person name="Morgenstern I."/>
            <person name="Morin E."/>
            <person name="Murat C."/>
            <person name="Nagy L.G."/>
            <person name="Nolan M."/>
            <person name="Ohm R.A."/>
            <person name="Patyshakuliyeva A."/>
            <person name="Rokas A."/>
            <person name="Ruiz-Duenas F.J."/>
            <person name="Sabat G."/>
            <person name="Salamov A."/>
            <person name="Samejima M."/>
            <person name="Schmutz J."/>
            <person name="Slot J.C."/>
            <person name="St John F."/>
            <person name="Stenlid J."/>
            <person name="Sun H."/>
            <person name="Sun S."/>
            <person name="Syed K."/>
            <person name="Tsang A."/>
            <person name="Wiebenga A."/>
            <person name="Young D."/>
            <person name="Pisabarro A."/>
            <person name="Eastwood D.C."/>
            <person name="Martin F."/>
            <person name="Cullen D."/>
            <person name="Grigoriev I.V."/>
            <person name="Hibbett D.S."/>
        </authorList>
    </citation>
    <scope>NUCLEOTIDE SEQUENCE [LARGE SCALE GENOMIC DNA]</scope>
    <source>
        <strain evidence="2 3">ATCC 11539</strain>
    </source>
</reference>
<proteinExistence type="predicted"/>
<protein>
    <submittedName>
        <fullName evidence="2">Uncharacterized protein</fullName>
    </submittedName>
</protein>
<dbReference type="Proteomes" id="UP000030669">
    <property type="component" value="Unassembled WGS sequence"/>
</dbReference>
<evidence type="ECO:0000313" key="3">
    <source>
        <dbReference type="Proteomes" id="UP000030669"/>
    </source>
</evidence>
<dbReference type="RefSeq" id="XP_007871438.1">
    <property type="nucleotide sequence ID" value="XM_007873247.1"/>
</dbReference>
<name>S7PRV2_GLOTA</name>
<accession>S7PRV2</accession>
<sequence>MQKAALTNVAGVRLWTRSQRITAWSRQVTLSARKQLLEFSITIEGFPEDDGERNDQLEELLQVVSRSMTPGDLQELQVETAMAAGEWRARFGHLASVTRLYVAGADDGLLDAISTKQSAEFSSGHESTGNVNAGVLFPALRALTIEEHSDALYTSDFVGRLASVLHERRAHGHGLERLTLRGVEEHAGVHQTLLMEAAPCLTIRPPAPVHIRTEGGPSDETDDEELTLGERRVVRDATSAGPPDGDSDSVLGSDVLTSCLEITGPRANSYVVTTSVIAVFNRRLN</sequence>
<gene>
    <name evidence="2" type="ORF">GLOTRDRAFT_134249</name>
</gene>
<dbReference type="AlphaFoldDB" id="S7PRV2"/>
<evidence type="ECO:0000256" key="1">
    <source>
        <dbReference type="SAM" id="MobiDB-lite"/>
    </source>
</evidence>
<feature type="compositionally biased region" description="Acidic residues" evidence="1">
    <location>
        <begin position="217"/>
        <end position="227"/>
    </location>
</feature>
<organism evidence="2 3">
    <name type="scientific">Gloeophyllum trabeum (strain ATCC 11539 / FP-39264 / Madison 617)</name>
    <name type="common">Brown rot fungus</name>
    <dbReference type="NCBI Taxonomy" id="670483"/>
    <lineage>
        <taxon>Eukaryota</taxon>
        <taxon>Fungi</taxon>
        <taxon>Dikarya</taxon>
        <taxon>Basidiomycota</taxon>
        <taxon>Agaricomycotina</taxon>
        <taxon>Agaricomycetes</taxon>
        <taxon>Gloeophyllales</taxon>
        <taxon>Gloeophyllaceae</taxon>
        <taxon>Gloeophyllum</taxon>
    </lineage>
</organism>
<dbReference type="KEGG" id="gtr:GLOTRDRAFT_134249"/>
<feature type="region of interest" description="Disordered" evidence="1">
    <location>
        <begin position="209"/>
        <end position="252"/>
    </location>
</feature>
<feature type="compositionally biased region" description="Low complexity" evidence="1">
    <location>
        <begin position="241"/>
        <end position="252"/>
    </location>
</feature>
<evidence type="ECO:0000313" key="2">
    <source>
        <dbReference type="EMBL" id="EPQ50108.1"/>
    </source>
</evidence>